<evidence type="ECO:0000313" key="2">
    <source>
        <dbReference type="RefSeq" id="XP_018496782.1"/>
    </source>
</evidence>
<organism evidence="1 2">
    <name type="scientific">Galendromus occidentalis</name>
    <name type="common">western predatory mite</name>
    <dbReference type="NCBI Taxonomy" id="34638"/>
    <lineage>
        <taxon>Eukaryota</taxon>
        <taxon>Metazoa</taxon>
        <taxon>Ecdysozoa</taxon>
        <taxon>Arthropoda</taxon>
        <taxon>Chelicerata</taxon>
        <taxon>Arachnida</taxon>
        <taxon>Acari</taxon>
        <taxon>Parasitiformes</taxon>
        <taxon>Mesostigmata</taxon>
        <taxon>Gamasina</taxon>
        <taxon>Phytoseioidea</taxon>
        <taxon>Phytoseiidae</taxon>
        <taxon>Typhlodrominae</taxon>
        <taxon>Galendromus</taxon>
    </lineage>
</organism>
<dbReference type="KEGG" id="goe:108864874"/>
<name>A0AAJ7L7V7_9ACAR</name>
<dbReference type="GeneID" id="108864874"/>
<dbReference type="CDD" id="cd00756">
    <property type="entry name" value="MoaE"/>
    <property type="match status" value="1"/>
</dbReference>
<dbReference type="PANTHER" id="PTHR23404">
    <property type="entry name" value="MOLYBDOPTERIN SYNTHASE RELATED"/>
    <property type="match status" value="1"/>
</dbReference>
<dbReference type="AlphaFoldDB" id="A0AAJ7L7V7"/>
<dbReference type="Pfam" id="PF02391">
    <property type="entry name" value="MoaE"/>
    <property type="match status" value="1"/>
</dbReference>
<dbReference type="Proteomes" id="UP000694867">
    <property type="component" value="Unplaced"/>
</dbReference>
<dbReference type="GO" id="GO:0006777">
    <property type="term" value="P:Mo-molybdopterin cofactor biosynthetic process"/>
    <property type="evidence" value="ECO:0007669"/>
    <property type="project" value="InterPro"/>
</dbReference>
<dbReference type="Gene3D" id="3.90.1170.40">
    <property type="entry name" value="Molybdopterin biosynthesis MoaE subunit"/>
    <property type="match status" value="1"/>
</dbReference>
<gene>
    <name evidence="2" type="primary">LOC108864874</name>
</gene>
<protein>
    <submittedName>
        <fullName evidence="2">Molybdopterin synthase catalytic subunit</fullName>
    </submittedName>
</protein>
<dbReference type="SUPFAM" id="SSF54690">
    <property type="entry name" value="Molybdopterin synthase subunit MoaE"/>
    <property type="match status" value="1"/>
</dbReference>
<dbReference type="InterPro" id="IPR036563">
    <property type="entry name" value="MoaE_sf"/>
</dbReference>
<reference evidence="2" key="1">
    <citation type="submission" date="2025-08" db="UniProtKB">
        <authorList>
            <consortium name="RefSeq"/>
        </authorList>
    </citation>
    <scope>IDENTIFICATION</scope>
</reference>
<dbReference type="InterPro" id="IPR003448">
    <property type="entry name" value="Mopterin_biosynth_MoaE"/>
</dbReference>
<keyword evidence="1" id="KW-1185">Reference proteome</keyword>
<dbReference type="RefSeq" id="XP_018496782.1">
    <property type="nucleotide sequence ID" value="XM_018641266.2"/>
</dbReference>
<evidence type="ECO:0000313" key="1">
    <source>
        <dbReference type="Proteomes" id="UP000694867"/>
    </source>
</evidence>
<accession>A0AAJ7L7V7</accession>
<sequence length="150" mass="16846">MSTEGWTKISLTSDPLDVGAALSSARSSDCGAISIFLGTTRADIVDGKKVEALRYEAYEAMALKIMQALCDQVRKIYPVKNLIVSHRTGVVKVKEDSIMIICVGGHRSESIKATEWLINEIKAKLPVWKKEIFVNGLEEWIENKETFWRE</sequence>
<proteinExistence type="predicted"/>